<sequence length="181" mass="20469">MKRAIVLLLTSILFLTGCVTNAQEGNHDPDVLEILFLTSVAPHYEEQMQEYVEDLLESEMDDGVTVNVTLSMANFDRLTIELIDKEVDLYVVDRFLDQALLDPYGLASLDVLKDDVDSHVIEQYTMENEDETDEHLYMIELTEEQQFSKDTGLTTEDGLVAAVAQTSPHQEAAIKLLEAWL</sequence>
<dbReference type="Proteomes" id="UP000242949">
    <property type="component" value="Unassembled WGS sequence"/>
</dbReference>
<evidence type="ECO:0000313" key="3">
    <source>
        <dbReference type="Proteomes" id="UP000242949"/>
    </source>
</evidence>
<feature type="signal peptide" evidence="1">
    <location>
        <begin position="1"/>
        <end position="22"/>
    </location>
</feature>
<dbReference type="EMBL" id="FMYI01000005">
    <property type="protein sequence ID" value="SDC22026.1"/>
    <property type="molecule type" value="Genomic_DNA"/>
</dbReference>
<keyword evidence="3" id="KW-1185">Reference proteome</keyword>
<organism evidence="2 3">
    <name type="scientific">Pelagirhabdus alkalitolerans</name>
    <dbReference type="NCBI Taxonomy" id="1612202"/>
    <lineage>
        <taxon>Bacteria</taxon>
        <taxon>Bacillati</taxon>
        <taxon>Bacillota</taxon>
        <taxon>Bacilli</taxon>
        <taxon>Bacillales</taxon>
        <taxon>Bacillaceae</taxon>
        <taxon>Pelagirhabdus</taxon>
    </lineage>
</organism>
<protein>
    <recommendedName>
        <fullName evidence="4">Extracellular solute-binding protein</fullName>
    </recommendedName>
</protein>
<dbReference type="AlphaFoldDB" id="A0A1G6JVJ6"/>
<feature type="chain" id="PRO_5017227130" description="Extracellular solute-binding protein" evidence="1">
    <location>
        <begin position="23"/>
        <end position="181"/>
    </location>
</feature>
<dbReference type="OrthoDB" id="2943141at2"/>
<name>A0A1G6JVJ6_9BACI</name>
<dbReference type="PROSITE" id="PS51257">
    <property type="entry name" value="PROKAR_LIPOPROTEIN"/>
    <property type="match status" value="1"/>
</dbReference>
<reference evidence="3" key="1">
    <citation type="submission" date="2016-09" db="EMBL/GenBank/DDBJ databases">
        <authorList>
            <person name="Varghese N."/>
            <person name="Submissions S."/>
        </authorList>
    </citation>
    <scope>NUCLEOTIDE SEQUENCE [LARGE SCALE GENOMIC DNA]</scope>
    <source>
        <strain evidence="3">S5</strain>
    </source>
</reference>
<proteinExistence type="predicted"/>
<evidence type="ECO:0000256" key="1">
    <source>
        <dbReference type="SAM" id="SignalP"/>
    </source>
</evidence>
<keyword evidence="1" id="KW-0732">Signal</keyword>
<evidence type="ECO:0008006" key="4">
    <source>
        <dbReference type="Google" id="ProtNLM"/>
    </source>
</evidence>
<dbReference type="STRING" id="1612202.SAMN05421734_105139"/>
<evidence type="ECO:0000313" key="2">
    <source>
        <dbReference type="EMBL" id="SDC22026.1"/>
    </source>
</evidence>
<dbReference type="RefSeq" id="WP_090795570.1">
    <property type="nucleotide sequence ID" value="NZ_FMYI01000005.1"/>
</dbReference>
<accession>A0A1G6JVJ6</accession>
<gene>
    <name evidence="2" type="ORF">SAMN05421734_105139</name>
</gene>